<feature type="transmembrane region" description="Helical" evidence="7">
    <location>
        <begin position="205"/>
        <end position="228"/>
    </location>
</feature>
<keyword evidence="3 7" id="KW-0812">Transmembrane</keyword>
<feature type="transmembrane region" description="Helical" evidence="7">
    <location>
        <begin position="281"/>
        <end position="302"/>
    </location>
</feature>
<keyword evidence="4 7" id="KW-1133">Transmembrane helix</keyword>
<feature type="transmembrane region" description="Helical" evidence="7">
    <location>
        <begin position="155"/>
        <end position="175"/>
    </location>
</feature>
<dbReference type="CDD" id="cd06581">
    <property type="entry name" value="TM_PBP1_LivM_like"/>
    <property type="match status" value="1"/>
</dbReference>
<evidence type="ECO:0000313" key="8">
    <source>
        <dbReference type="EMBL" id="NKQ52423.1"/>
    </source>
</evidence>
<evidence type="ECO:0000313" key="9">
    <source>
        <dbReference type="Proteomes" id="UP000715441"/>
    </source>
</evidence>
<comment type="caution">
    <text evidence="8">The sequence shown here is derived from an EMBL/GenBank/DDBJ whole genome shotgun (WGS) entry which is preliminary data.</text>
</comment>
<dbReference type="Proteomes" id="UP000715441">
    <property type="component" value="Unassembled WGS sequence"/>
</dbReference>
<feature type="transmembrane region" description="Helical" evidence="7">
    <location>
        <begin position="56"/>
        <end position="75"/>
    </location>
</feature>
<evidence type="ECO:0000256" key="2">
    <source>
        <dbReference type="ARBA" id="ARBA00022475"/>
    </source>
</evidence>
<dbReference type="RefSeq" id="WP_168512242.1">
    <property type="nucleotide sequence ID" value="NZ_JAAXLS010000002.1"/>
</dbReference>
<keyword evidence="2" id="KW-1003">Cell membrane</keyword>
<sequence length="339" mass="35320">MKRYQSPLLSTLVFVVLAVLTFNVQDYALSQLTQVALTVVALLGLNLLIGYNGQTSLGHGAFYAIGAYTTAMLVSKAGMPHLWTIPIAALVSFGVGIVLGIPAVRLRGFSLALVTLALAIALPQLLKHFPELTGGQLGIAVPRPDGVGGLTTDQWVYLVTIVVAFAVFLGVRNLTKSRTGLAMISARDNEAAASAMGVPVARTRVITFALSAGLTGLAGSLSVLLTGYVSPDSFGLFLSINLVAAIVLGGLGTVGGALIGAVYLTYMPLYATTISQAAPGIVNGVIIVLFMLFLPDGVVGFLRSSVRRFRRKPSRARTAPPVSTSASPRAAIPEKETTP</sequence>
<accession>A0ABX1IY32</accession>
<evidence type="ECO:0000256" key="7">
    <source>
        <dbReference type="SAM" id="Phobius"/>
    </source>
</evidence>
<comment type="subcellular location">
    <subcellularLocation>
        <location evidence="1">Cell membrane</location>
        <topology evidence="1">Multi-pass membrane protein</topology>
    </subcellularLocation>
</comment>
<feature type="transmembrane region" description="Helical" evidence="7">
    <location>
        <begin position="108"/>
        <end position="126"/>
    </location>
</feature>
<dbReference type="PANTHER" id="PTHR30482">
    <property type="entry name" value="HIGH-AFFINITY BRANCHED-CHAIN AMINO ACID TRANSPORT SYSTEM PERMEASE"/>
    <property type="match status" value="1"/>
</dbReference>
<feature type="region of interest" description="Disordered" evidence="6">
    <location>
        <begin position="312"/>
        <end position="339"/>
    </location>
</feature>
<dbReference type="InterPro" id="IPR043428">
    <property type="entry name" value="LivM-like"/>
</dbReference>
<evidence type="ECO:0000256" key="6">
    <source>
        <dbReference type="SAM" id="MobiDB-lite"/>
    </source>
</evidence>
<evidence type="ECO:0000256" key="4">
    <source>
        <dbReference type="ARBA" id="ARBA00022989"/>
    </source>
</evidence>
<feature type="transmembrane region" description="Helical" evidence="7">
    <location>
        <begin position="81"/>
        <end position="101"/>
    </location>
</feature>
<gene>
    <name evidence="8" type="ORF">HFP15_05980</name>
</gene>
<dbReference type="InterPro" id="IPR001851">
    <property type="entry name" value="ABC_transp_permease"/>
</dbReference>
<dbReference type="EMBL" id="JAAXLS010000002">
    <property type="protein sequence ID" value="NKQ52423.1"/>
    <property type="molecule type" value="Genomic_DNA"/>
</dbReference>
<proteinExistence type="predicted"/>
<dbReference type="Pfam" id="PF02653">
    <property type="entry name" value="BPD_transp_2"/>
    <property type="match status" value="1"/>
</dbReference>
<dbReference type="PANTHER" id="PTHR30482:SF10">
    <property type="entry name" value="HIGH-AFFINITY BRANCHED-CHAIN AMINO ACID TRANSPORT PROTEIN BRAE"/>
    <property type="match status" value="1"/>
</dbReference>
<evidence type="ECO:0000256" key="1">
    <source>
        <dbReference type="ARBA" id="ARBA00004651"/>
    </source>
</evidence>
<evidence type="ECO:0000256" key="3">
    <source>
        <dbReference type="ARBA" id="ARBA00022692"/>
    </source>
</evidence>
<evidence type="ECO:0000256" key="5">
    <source>
        <dbReference type="ARBA" id="ARBA00023136"/>
    </source>
</evidence>
<organism evidence="8 9">
    <name type="scientific">Amycolatopsis acididurans</name>
    <dbReference type="NCBI Taxonomy" id="2724524"/>
    <lineage>
        <taxon>Bacteria</taxon>
        <taxon>Bacillati</taxon>
        <taxon>Actinomycetota</taxon>
        <taxon>Actinomycetes</taxon>
        <taxon>Pseudonocardiales</taxon>
        <taxon>Pseudonocardiaceae</taxon>
        <taxon>Amycolatopsis</taxon>
    </lineage>
</organism>
<reference evidence="8 9" key="1">
    <citation type="submission" date="2020-04" db="EMBL/GenBank/DDBJ databases">
        <title>Novel species.</title>
        <authorList>
            <person name="Teo W.F.A."/>
            <person name="Lipun K."/>
            <person name="Srisuk N."/>
            <person name="Duangmal K."/>
        </authorList>
    </citation>
    <scope>NUCLEOTIDE SEQUENCE [LARGE SCALE GENOMIC DNA]</scope>
    <source>
        <strain evidence="8 9">K13G38</strain>
    </source>
</reference>
<keyword evidence="5 7" id="KW-0472">Membrane</keyword>
<feature type="transmembrane region" description="Helical" evidence="7">
    <location>
        <begin position="31"/>
        <end position="49"/>
    </location>
</feature>
<keyword evidence="9" id="KW-1185">Reference proteome</keyword>
<protein>
    <submittedName>
        <fullName evidence="8">Branched-chain amino acid ABC transporter permease</fullName>
    </submittedName>
</protein>
<name>A0ABX1IY32_9PSEU</name>